<dbReference type="GO" id="GO:0005829">
    <property type="term" value="C:cytosol"/>
    <property type="evidence" value="ECO:0007669"/>
    <property type="project" value="TreeGrafter"/>
</dbReference>
<dbReference type="PANTHER" id="PTHR22789">
    <property type="entry name" value="FUCULOSE PHOSPHATE ALDOLASE"/>
    <property type="match status" value="1"/>
</dbReference>
<dbReference type="Gene3D" id="3.40.225.10">
    <property type="entry name" value="Class II aldolase/adducin N-terminal domain"/>
    <property type="match status" value="1"/>
</dbReference>
<protein>
    <submittedName>
        <fullName evidence="4">Class II aldolase/adducin family protein</fullName>
    </submittedName>
</protein>
<dbReference type="NCBIfam" id="NF004979">
    <property type="entry name" value="PRK06357.1"/>
    <property type="match status" value="1"/>
</dbReference>
<gene>
    <name evidence="4" type="ORF">RON39_09035</name>
</gene>
<accession>A0A135Z9Z7</accession>
<dbReference type="EMBL" id="JAVTXN010000056">
    <property type="protein sequence ID" value="MDT9610252.1"/>
    <property type="molecule type" value="Genomic_DNA"/>
</dbReference>
<dbReference type="GO" id="GO:0016832">
    <property type="term" value="F:aldehyde-lyase activity"/>
    <property type="evidence" value="ECO:0007669"/>
    <property type="project" value="TreeGrafter"/>
</dbReference>
<organism evidence="4 5">
    <name type="scientific">Lactobacillus crispatus</name>
    <dbReference type="NCBI Taxonomy" id="47770"/>
    <lineage>
        <taxon>Bacteria</taxon>
        <taxon>Bacillati</taxon>
        <taxon>Bacillota</taxon>
        <taxon>Bacilli</taxon>
        <taxon>Lactobacillales</taxon>
        <taxon>Lactobacillaceae</taxon>
        <taxon>Lactobacillus</taxon>
    </lineage>
</organism>
<keyword evidence="2" id="KW-0456">Lyase</keyword>
<dbReference type="Proteomes" id="UP001253287">
    <property type="component" value="Unassembled WGS sequence"/>
</dbReference>
<evidence type="ECO:0000313" key="4">
    <source>
        <dbReference type="EMBL" id="MDT9610252.1"/>
    </source>
</evidence>
<dbReference type="PANTHER" id="PTHR22789:SF0">
    <property type="entry name" value="3-OXO-TETRONATE 4-PHOSPHATE DECARBOXYLASE-RELATED"/>
    <property type="match status" value="1"/>
</dbReference>
<name>A0A135Z9Z7_9LACO</name>
<evidence type="ECO:0000259" key="3">
    <source>
        <dbReference type="SMART" id="SM01007"/>
    </source>
</evidence>
<proteinExistence type="predicted"/>
<feature type="domain" description="Class II aldolase/adducin N-terminal" evidence="3">
    <location>
        <begin position="15"/>
        <end position="212"/>
    </location>
</feature>
<dbReference type="GO" id="GO:0019323">
    <property type="term" value="P:pentose catabolic process"/>
    <property type="evidence" value="ECO:0007669"/>
    <property type="project" value="TreeGrafter"/>
</dbReference>
<evidence type="ECO:0000256" key="1">
    <source>
        <dbReference type="ARBA" id="ARBA00022723"/>
    </source>
</evidence>
<dbReference type="InterPro" id="IPR036409">
    <property type="entry name" value="Aldolase_II/adducin_N_sf"/>
</dbReference>
<evidence type="ECO:0000313" key="5">
    <source>
        <dbReference type="Proteomes" id="UP001253287"/>
    </source>
</evidence>
<sequence>MRIPKGRIPFEFEREDLAKVVRLVMERRDTNVVGGNISIRVTDETGKDYLVMTPTMMSEAYLGHLNADQILVIDPKTREIVSGTGKLTREINMHEAIYATSPDIKCVFHAHADQAMFWATTGLSMPNITEATQKLKEIKTCKWHPMCTEDLAQYMKGEVEKRLKQGQIRNAFLLNSHGVLFTNGGKDMDALTALHGSLADVDTVEWNAKIAYKQTVLQMNGMLDGYYGEDTKIGTWDDVKAGKAIYNKHMSENKNGD</sequence>
<dbReference type="AlphaFoldDB" id="A0A135Z9Z7"/>
<dbReference type="SUPFAM" id="SSF53639">
    <property type="entry name" value="AraD/HMP-PK domain-like"/>
    <property type="match status" value="1"/>
</dbReference>
<dbReference type="InterPro" id="IPR001303">
    <property type="entry name" value="Aldolase_II/adducin_N"/>
</dbReference>
<reference evidence="4" key="1">
    <citation type="submission" date="2023-08" db="EMBL/GenBank/DDBJ databases">
        <title>Lactobacillus from the Female Urinary Tract.</title>
        <authorList>
            <person name="Stegman N."/>
            <person name="Jackson B."/>
            <person name="Steiling M."/>
            <person name="Sedano C."/>
            <person name="Wolfe A."/>
            <person name="Putonti C."/>
        </authorList>
    </citation>
    <scope>NUCLEOTIDE SEQUENCE</scope>
    <source>
        <strain evidence="4">UMB5661</strain>
    </source>
</reference>
<dbReference type="RefSeq" id="WP_061102340.1">
    <property type="nucleotide sequence ID" value="NZ_JAAUWJ010000079.1"/>
</dbReference>
<dbReference type="SMART" id="SM01007">
    <property type="entry name" value="Aldolase_II"/>
    <property type="match status" value="1"/>
</dbReference>
<keyword evidence="1" id="KW-0479">Metal-binding</keyword>
<dbReference type="Pfam" id="PF00596">
    <property type="entry name" value="Aldolase_II"/>
    <property type="match status" value="1"/>
</dbReference>
<comment type="caution">
    <text evidence="4">The sequence shown here is derived from an EMBL/GenBank/DDBJ whole genome shotgun (WGS) entry which is preliminary data.</text>
</comment>
<evidence type="ECO:0000256" key="2">
    <source>
        <dbReference type="ARBA" id="ARBA00023239"/>
    </source>
</evidence>
<dbReference type="InterPro" id="IPR050197">
    <property type="entry name" value="Aldolase_class_II_sugar_metab"/>
</dbReference>
<dbReference type="GO" id="GO:0046872">
    <property type="term" value="F:metal ion binding"/>
    <property type="evidence" value="ECO:0007669"/>
    <property type="project" value="UniProtKB-KW"/>
</dbReference>